<dbReference type="EMBL" id="UOFK01000297">
    <property type="protein sequence ID" value="VAW82083.1"/>
    <property type="molecule type" value="Genomic_DNA"/>
</dbReference>
<keyword evidence="6 10" id="KW-0456">Lyase</keyword>
<dbReference type="GO" id="GO:0030170">
    <property type="term" value="F:pyridoxal phosphate binding"/>
    <property type="evidence" value="ECO:0007669"/>
    <property type="project" value="InterPro"/>
</dbReference>
<comment type="catalytic activity">
    <reaction evidence="9">
        <text>4-amino-4-deoxychorismate = 4-aminobenzoate + pyruvate + H(+)</text>
        <dbReference type="Rhea" id="RHEA:16201"/>
        <dbReference type="ChEBI" id="CHEBI:15361"/>
        <dbReference type="ChEBI" id="CHEBI:15378"/>
        <dbReference type="ChEBI" id="CHEBI:17836"/>
        <dbReference type="ChEBI" id="CHEBI:58406"/>
        <dbReference type="EC" id="4.1.3.38"/>
    </reaction>
</comment>
<evidence type="ECO:0000313" key="10">
    <source>
        <dbReference type="EMBL" id="VAW82083.1"/>
    </source>
</evidence>
<name>A0A3B0Z1E5_9ZZZZ</name>
<evidence type="ECO:0000256" key="1">
    <source>
        <dbReference type="ARBA" id="ARBA00001933"/>
    </source>
</evidence>
<dbReference type="InterPro" id="IPR036038">
    <property type="entry name" value="Aminotransferase-like"/>
</dbReference>
<accession>A0A3B0Z1E5</accession>
<dbReference type="PANTHER" id="PTHR42743:SF2">
    <property type="entry name" value="AMINODEOXYCHORISMATE LYASE"/>
    <property type="match status" value="1"/>
</dbReference>
<dbReference type="Pfam" id="PF01063">
    <property type="entry name" value="Aminotran_4"/>
    <property type="match status" value="1"/>
</dbReference>
<dbReference type="InterPro" id="IPR018300">
    <property type="entry name" value="Aminotrans_IV_CS"/>
</dbReference>
<comment type="similarity">
    <text evidence="2">Belongs to the class-IV pyridoxal-phosphate-dependent aminotransferase family.</text>
</comment>
<evidence type="ECO:0000256" key="3">
    <source>
        <dbReference type="ARBA" id="ARBA00011738"/>
    </source>
</evidence>
<dbReference type="Gene3D" id="3.30.470.10">
    <property type="match status" value="1"/>
</dbReference>
<evidence type="ECO:0000256" key="8">
    <source>
        <dbReference type="ARBA" id="ARBA00035676"/>
    </source>
</evidence>
<evidence type="ECO:0000256" key="9">
    <source>
        <dbReference type="ARBA" id="ARBA00049529"/>
    </source>
</evidence>
<evidence type="ECO:0000256" key="4">
    <source>
        <dbReference type="ARBA" id="ARBA00022898"/>
    </source>
</evidence>
<reference evidence="10" key="1">
    <citation type="submission" date="2018-06" db="EMBL/GenBank/DDBJ databases">
        <authorList>
            <person name="Zhirakovskaya E."/>
        </authorList>
    </citation>
    <scope>NUCLEOTIDE SEQUENCE</scope>
</reference>
<comment type="subunit">
    <text evidence="3">Homodimer.</text>
</comment>
<dbReference type="CDD" id="cd01559">
    <property type="entry name" value="ADCL_like"/>
    <property type="match status" value="1"/>
</dbReference>
<dbReference type="InterPro" id="IPR050571">
    <property type="entry name" value="Class-IV_PLP-Dep_Aminotrnsfr"/>
</dbReference>
<dbReference type="AlphaFoldDB" id="A0A3B0Z1E5"/>
<dbReference type="InterPro" id="IPR043132">
    <property type="entry name" value="BCAT-like_C"/>
</dbReference>
<dbReference type="Gene3D" id="3.20.10.10">
    <property type="entry name" value="D-amino Acid Aminotransferase, subunit A, domain 2"/>
    <property type="match status" value="1"/>
</dbReference>
<dbReference type="NCBIfam" id="TIGR03461">
    <property type="entry name" value="pabC_Proteo"/>
    <property type="match status" value="1"/>
</dbReference>
<dbReference type="SUPFAM" id="SSF56752">
    <property type="entry name" value="D-aminoacid aminotransferase-like PLP-dependent enzymes"/>
    <property type="match status" value="1"/>
</dbReference>
<dbReference type="PROSITE" id="PS00770">
    <property type="entry name" value="AA_TRANSFER_CLASS_4"/>
    <property type="match status" value="1"/>
</dbReference>
<dbReference type="InterPro" id="IPR017824">
    <property type="entry name" value="Aminodeoxychorismate_lyase_IV"/>
</dbReference>
<dbReference type="EC" id="4.1.3.38" evidence="8"/>
<dbReference type="GO" id="GO:0005829">
    <property type="term" value="C:cytosol"/>
    <property type="evidence" value="ECO:0007669"/>
    <property type="project" value="TreeGrafter"/>
</dbReference>
<keyword evidence="4" id="KW-0663">Pyridoxal phosphate</keyword>
<proteinExistence type="inferred from homology"/>
<gene>
    <name evidence="10" type="ORF">MNBD_GAMMA13-1082</name>
</gene>
<evidence type="ECO:0000256" key="7">
    <source>
        <dbReference type="ARBA" id="ARBA00035633"/>
    </source>
</evidence>
<evidence type="ECO:0000256" key="6">
    <source>
        <dbReference type="ARBA" id="ARBA00023239"/>
    </source>
</evidence>
<dbReference type="GO" id="GO:0008153">
    <property type="term" value="P:4-aminobenzoate biosynthetic process"/>
    <property type="evidence" value="ECO:0007669"/>
    <property type="project" value="TreeGrafter"/>
</dbReference>
<dbReference type="FunFam" id="3.20.10.10:FF:000002">
    <property type="entry name" value="D-alanine aminotransferase"/>
    <property type="match status" value="1"/>
</dbReference>
<evidence type="ECO:0000256" key="2">
    <source>
        <dbReference type="ARBA" id="ARBA00009320"/>
    </source>
</evidence>
<dbReference type="InterPro" id="IPR043131">
    <property type="entry name" value="BCAT-like_N"/>
</dbReference>
<comment type="cofactor">
    <cofactor evidence="1">
        <name>pyridoxal 5'-phosphate</name>
        <dbReference type="ChEBI" id="CHEBI:597326"/>
    </cofactor>
</comment>
<protein>
    <recommendedName>
        <fullName evidence="8">aminodeoxychorismate lyase</fullName>
        <ecNumber evidence="8">4.1.3.38</ecNumber>
    </recommendedName>
</protein>
<comment type="pathway">
    <text evidence="7">Cofactor biosynthesis; tetrahydrofolate biosynthesis; 4-aminobenzoate from chorismate: step 2/2.</text>
</comment>
<organism evidence="10">
    <name type="scientific">hydrothermal vent metagenome</name>
    <dbReference type="NCBI Taxonomy" id="652676"/>
    <lineage>
        <taxon>unclassified sequences</taxon>
        <taxon>metagenomes</taxon>
        <taxon>ecological metagenomes</taxon>
    </lineage>
</organism>
<evidence type="ECO:0000256" key="5">
    <source>
        <dbReference type="ARBA" id="ARBA00022909"/>
    </source>
</evidence>
<sequence length="281" mass="31559">MLSCLVNGIAAQVVAADERALLYGDGLFETLAVRQGQAEFIDYHLQRLRVGCECLALDFDSWQSLQDDIDVLSRRHPDAAIKVILSRTVGNRGYQIEPRQAVTRIISTHALPAWPQNYAETGIRIRICDLRLSIQPQLAGIKHLNRLEQVLARAEWQNEYQEGLLLDYNGRLVEASMSNIFLVHESGLVTPSLQDCGVAGVMRSVIIELAEQLGIACRIQPLSTDMLDTHHELFVCNSLIGIWPVVALESRCQYRIGATTRALQQALSECDKTQRGQWRRI</sequence>
<dbReference type="GO" id="GO:0046656">
    <property type="term" value="P:folic acid biosynthetic process"/>
    <property type="evidence" value="ECO:0007669"/>
    <property type="project" value="UniProtKB-KW"/>
</dbReference>
<dbReference type="NCBIfam" id="NF004761">
    <property type="entry name" value="PRK06092.1"/>
    <property type="match status" value="1"/>
</dbReference>
<dbReference type="InterPro" id="IPR001544">
    <property type="entry name" value="Aminotrans_IV"/>
</dbReference>
<dbReference type="PANTHER" id="PTHR42743">
    <property type="entry name" value="AMINO-ACID AMINOTRANSFERASE"/>
    <property type="match status" value="1"/>
</dbReference>
<dbReference type="GO" id="GO:0008696">
    <property type="term" value="F:4-amino-4-deoxychorismate lyase activity"/>
    <property type="evidence" value="ECO:0007669"/>
    <property type="project" value="UniProtKB-EC"/>
</dbReference>
<keyword evidence="5" id="KW-0289">Folate biosynthesis</keyword>